<dbReference type="FunFam" id="2.60.110.10:FF:000004">
    <property type="entry name" value="THAUMATIN-LIKE PROTEIN 1"/>
    <property type="match status" value="1"/>
</dbReference>
<reference evidence="3 4" key="1">
    <citation type="journal article" date="2018" name="G3 (Bethesda)">
        <title>Phylogenetic and Phylogenomic Definition of Rhizopus Species.</title>
        <authorList>
            <person name="Gryganskyi A.P."/>
            <person name="Golan J."/>
            <person name="Dolatabadi S."/>
            <person name="Mondo S."/>
            <person name="Robb S."/>
            <person name="Idnurm A."/>
            <person name="Muszewska A."/>
            <person name="Steczkiewicz K."/>
            <person name="Masonjones S."/>
            <person name="Liao H.L."/>
            <person name="Gajdeczka M.T."/>
            <person name="Anike F."/>
            <person name="Vuek A."/>
            <person name="Anishchenko I.M."/>
            <person name="Voigt K."/>
            <person name="de Hoog G.S."/>
            <person name="Smith M.E."/>
            <person name="Heitman J."/>
            <person name="Vilgalys R."/>
            <person name="Stajich J.E."/>
        </authorList>
    </citation>
    <scope>NUCLEOTIDE SEQUENCE [LARGE SCALE GENOMIC DNA]</scope>
    <source>
        <strain evidence="3 4">LSU 92-RS-03</strain>
    </source>
</reference>
<proteinExistence type="predicted"/>
<dbReference type="Pfam" id="PF00314">
    <property type="entry name" value="Thaumatin"/>
    <property type="match status" value="1"/>
</dbReference>
<dbReference type="PIRSF" id="PIRSF002703">
    <property type="entry name" value="Thaumatin"/>
    <property type="match status" value="1"/>
</dbReference>
<feature type="signal peptide" evidence="2">
    <location>
        <begin position="1"/>
        <end position="22"/>
    </location>
</feature>
<dbReference type="InterPro" id="IPR037176">
    <property type="entry name" value="Osmotin/thaumatin-like_sf"/>
</dbReference>
<comment type="caution">
    <text evidence="3">The sequence shown here is derived from an EMBL/GenBank/DDBJ whole genome shotgun (WGS) entry which is preliminary data.</text>
</comment>
<feature type="disulfide bond" evidence="1">
    <location>
        <begin position="143"/>
        <end position="206"/>
    </location>
</feature>
<dbReference type="SMART" id="SM00205">
    <property type="entry name" value="THN"/>
    <property type="match status" value="1"/>
</dbReference>
<dbReference type="STRING" id="4846.A0A367JV10"/>
<feature type="disulfide bond" evidence="1">
    <location>
        <begin position="32"/>
        <end position="233"/>
    </location>
</feature>
<evidence type="ECO:0000313" key="3">
    <source>
        <dbReference type="EMBL" id="RCH93735.1"/>
    </source>
</evidence>
<accession>A0A367JV10</accession>
<feature type="disulfide bond" evidence="1">
    <location>
        <begin position="153"/>
        <end position="169"/>
    </location>
</feature>
<dbReference type="EMBL" id="PJQM01002654">
    <property type="protein sequence ID" value="RCH93735.1"/>
    <property type="molecule type" value="Genomic_DNA"/>
</dbReference>
<evidence type="ECO:0000256" key="2">
    <source>
        <dbReference type="SAM" id="SignalP"/>
    </source>
</evidence>
<dbReference type="PRINTS" id="PR00347">
    <property type="entry name" value="THAUMATIN"/>
</dbReference>
<keyword evidence="1" id="KW-1015">Disulfide bond</keyword>
<dbReference type="PANTHER" id="PTHR31013">
    <property type="entry name" value="THAUMATIN FAMILY PROTEIN-RELATED"/>
    <property type="match status" value="1"/>
</dbReference>
<dbReference type="Proteomes" id="UP000253551">
    <property type="component" value="Unassembled WGS sequence"/>
</dbReference>
<keyword evidence="2" id="KW-0732">Signal</keyword>
<protein>
    <submittedName>
        <fullName evidence="3">Uncharacterized protein</fullName>
    </submittedName>
</protein>
<dbReference type="OrthoDB" id="430315at2759"/>
<dbReference type="PROSITE" id="PS51367">
    <property type="entry name" value="THAUMATIN_2"/>
    <property type="match status" value="1"/>
</dbReference>
<dbReference type="SUPFAM" id="SSF49870">
    <property type="entry name" value="Osmotin, thaumatin-like protein"/>
    <property type="match status" value="1"/>
</dbReference>
<dbReference type="Gene3D" id="2.60.110.10">
    <property type="entry name" value="Thaumatin"/>
    <property type="match status" value="1"/>
</dbReference>
<keyword evidence="4" id="KW-1185">Reference proteome</keyword>
<evidence type="ECO:0000313" key="4">
    <source>
        <dbReference type="Proteomes" id="UP000253551"/>
    </source>
</evidence>
<sequence length="233" mass="24582">MHVNLLLSWTFIGSLLVLTSLGDKSITVKNNCKKVVSIGVLTNGVNAGSPEQSFDLTPGASNSFNKPDQWGGRVWGRYQCSGSSGNDTNSCGTPGATNPASLAEFFFKGSGGKDYYDISLVDGYNMPMSIQPTGGSQVSGYSCGSPQCQMASCPPEFAVKDATGNVVSCQSACSKTGSDQDCCKGDYNNPNLCKPSGSSYNIKQACPDAYSFAYDDQTSTYQCEAQGYDVSFC</sequence>
<dbReference type="AlphaFoldDB" id="A0A367JV10"/>
<dbReference type="InterPro" id="IPR001938">
    <property type="entry name" value="Thaumatin"/>
</dbReference>
<name>A0A367JV10_RHIST</name>
<organism evidence="3 4">
    <name type="scientific">Rhizopus stolonifer</name>
    <name type="common">Rhizopus nigricans</name>
    <dbReference type="NCBI Taxonomy" id="4846"/>
    <lineage>
        <taxon>Eukaryota</taxon>
        <taxon>Fungi</taxon>
        <taxon>Fungi incertae sedis</taxon>
        <taxon>Mucoromycota</taxon>
        <taxon>Mucoromycotina</taxon>
        <taxon>Mucoromycetes</taxon>
        <taxon>Mucorales</taxon>
        <taxon>Mucorineae</taxon>
        <taxon>Rhizopodaceae</taxon>
        <taxon>Rhizopus</taxon>
    </lineage>
</organism>
<feature type="disulfide bond" evidence="1">
    <location>
        <begin position="173"/>
        <end position="182"/>
    </location>
</feature>
<dbReference type="PANTHER" id="PTHR31013:SF2">
    <property type="entry name" value="THAUMATIN-LIKE PROTEIN"/>
    <property type="match status" value="1"/>
</dbReference>
<feature type="chain" id="PRO_5016809496" evidence="2">
    <location>
        <begin position="23"/>
        <end position="233"/>
    </location>
</feature>
<feature type="disulfide bond" evidence="1">
    <location>
        <begin position="183"/>
        <end position="193"/>
    </location>
</feature>
<gene>
    <name evidence="3" type="ORF">CU098_006638</name>
</gene>
<evidence type="ECO:0000256" key="1">
    <source>
        <dbReference type="PIRSR" id="PIRSR002703-1"/>
    </source>
</evidence>